<dbReference type="EMBL" id="AP022873">
    <property type="protein sequence ID" value="BCB96243.1"/>
    <property type="molecule type" value="Genomic_DNA"/>
</dbReference>
<proteinExistence type="predicted"/>
<dbReference type="InterPro" id="IPR003838">
    <property type="entry name" value="ABC3_permease_C"/>
</dbReference>
<feature type="transmembrane region" description="Helical" evidence="6">
    <location>
        <begin position="309"/>
        <end position="338"/>
    </location>
</feature>
<evidence type="ECO:0000256" key="2">
    <source>
        <dbReference type="ARBA" id="ARBA00022475"/>
    </source>
</evidence>
<protein>
    <submittedName>
        <fullName evidence="9">ABC transporter permease</fullName>
    </submittedName>
</protein>
<evidence type="ECO:0000256" key="3">
    <source>
        <dbReference type="ARBA" id="ARBA00022692"/>
    </source>
</evidence>
<keyword evidence="3 6" id="KW-0812">Transmembrane</keyword>
<feature type="transmembrane region" description="Helical" evidence="6">
    <location>
        <begin position="265"/>
        <end position="289"/>
    </location>
</feature>
<keyword evidence="10" id="KW-1185">Reference proteome</keyword>
<evidence type="ECO:0000313" key="10">
    <source>
        <dbReference type="Proteomes" id="UP000516360"/>
    </source>
</evidence>
<evidence type="ECO:0000256" key="1">
    <source>
        <dbReference type="ARBA" id="ARBA00004651"/>
    </source>
</evidence>
<dbReference type="InterPro" id="IPR025857">
    <property type="entry name" value="MacB_PCD"/>
</dbReference>
<reference evidence="9 10" key="1">
    <citation type="submission" date="2020-03" db="EMBL/GenBank/DDBJ databases">
        <title>Complete genome sequences of two sulfur-disproportionating bacterial strains T55J and Mzg5.</title>
        <authorList>
            <person name="Umezawa K."/>
            <person name="Kojima H."/>
            <person name="Kato Y."/>
            <person name="Fukui M."/>
        </authorList>
    </citation>
    <scope>NUCLEOTIDE SEQUENCE [LARGE SCALE GENOMIC DNA]</scope>
    <source>
        <strain evidence="9 10">T55J</strain>
    </source>
</reference>
<accession>A0A7G1H279</accession>
<evidence type="ECO:0000259" key="7">
    <source>
        <dbReference type="Pfam" id="PF02687"/>
    </source>
</evidence>
<dbReference type="PANTHER" id="PTHR43738:SF2">
    <property type="entry name" value="ABC TRANSPORTER PERMEASE"/>
    <property type="match status" value="1"/>
</dbReference>
<dbReference type="GO" id="GO:0005886">
    <property type="term" value="C:plasma membrane"/>
    <property type="evidence" value="ECO:0007669"/>
    <property type="project" value="UniProtKB-SubCell"/>
</dbReference>
<evidence type="ECO:0000313" key="9">
    <source>
        <dbReference type="EMBL" id="BCB96243.1"/>
    </source>
</evidence>
<gene>
    <name evidence="9" type="ORF">JZK55_11650</name>
</gene>
<keyword evidence="5 6" id="KW-0472">Membrane</keyword>
<feature type="domain" description="MacB-like periplasmic core" evidence="8">
    <location>
        <begin position="19"/>
        <end position="232"/>
    </location>
</feature>
<feature type="domain" description="ABC3 transporter permease C-terminal" evidence="7">
    <location>
        <begin position="269"/>
        <end position="390"/>
    </location>
</feature>
<evidence type="ECO:0000256" key="4">
    <source>
        <dbReference type="ARBA" id="ARBA00022989"/>
    </source>
</evidence>
<dbReference type="RefSeq" id="WP_203473676.1">
    <property type="nucleotide sequence ID" value="NZ_AP022873.1"/>
</dbReference>
<dbReference type="KEGG" id="dtp:JZK55_11650"/>
<feature type="transmembrane region" description="Helical" evidence="6">
    <location>
        <begin position="358"/>
        <end position="380"/>
    </location>
</feature>
<keyword evidence="4 6" id="KW-1133">Transmembrane helix</keyword>
<dbReference type="Pfam" id="PF12704">
    <property type="entry name" value="MacB_PCD"/>
    <property type="match status" value="1"/>
</dbReference>
<dbReference type="PANTHER" id="PTHR43738">
    <property type="entry name" value="ABC TRANSPORTER, MEMBRANE PROTEIN"/>
    <property type="match status" value="1"/>
</dbReference>
<name>A0A7G1H279_9BACT</name>
<comment type="subcellular location">
    <subcellularLocation>
        <location evidence="1">Cell membrane</location>
        <topology evidence="1">Multi-pass membrane protein</topology>
    </subcellularLocation>
</comment>
<sequence>MNIFYLAFKNIRRKTFRSIALILCVAIVSGLLFAGSISMKGILTSVSLGAKRLGADLMVVPKGYEENIRSTIIAGKPSTLYMSYDVVNKIKNIKGVKQVSPQLFLKSTTYPCCTDVDVMLIAFDPMSDFTIGPWLKQAISRQLRKDEIIIGRSIPVAIGDKMTFYGKQLTVVGDLSETGFDYIDRGVFMTFETARDMIVHSKEKAVEPLKIAEDSISTVLVQLDPSISAERATIYVEYEVPDVKAIASEDVVGTVKRQLLVLLKVLVGAGIVLWAITVVMITVVFSMIVNERQRELGILRSLGAESMSIFSLITLEAIIISVIGGITGIAAGGGILYLLKKPVMTAFKLPYLWPGSEFVIFAAIATILISTITGMVAVFYPAFRCSRMEPYEAIRKGE</sequence>
<evidence type="ECO:0000256" key="6">
    <source>
        <dbReference type="SAM" id="Phobius"/>
    </source>
</evidence>
<dbReference type="AlphaFoldDB" id="A0A7G1H279"/>
<dbReference type="Pfam" id="PF02687">
    <property type="entry name" value="FtsX"/>
    <property type="match status" value="1"/>
</dbReference>
<keyword evidence="2" id="KW-1003">Cell membrane</keyword>
<organism evidence="9 10">
    <name type="scientific">Dissulfurispira thermophila</name>
    <dbReference type="NCBI Taxonomy" id="2715679"/>
    <lineage>
        <taxon>Bacteria</taxon>
        <taxon>Pseudomonadati</taxon>
        <taxon>Nitrospirota</taxon>
        <taxon>Thermodesulfovibrionia</taxon>
        <taxon>Thermodesulfovibrionales</taxon>
        <taxon>Dissulfurispiraceae</taxon>
        <taxon>Dissulfurispira</taxon>
    </lineage>
</organism>
<dbReference type="InterPro" id="IPR051125">
    <property type="entry name" value="ABC-4/HrtB_transporter"/>
</dbReference>
<dbReference type="Proteomes" id="UP000516360">
    <property type="component" value="Chromosome"/>
</dbReference>
<evidence type="ECO:0000256" key="5">
    <source>
        <dbReference type="ARBA" id="ARBA00023136"/>
    </source>
</evidence>
<evidence type="ECO:0000259" key="8">
    <source>
        <dbReference type="Pfam" id="PF12704"/>
    </source>
</evidence>